<organism evidence="1 2">
    <name type="scientific">Characodon lateralis</name>
    <dbReference type="NCBI Taxonomy" id="208331"/>
    <lineage>
        <taxon>Eukaryota</taxon>
        <taxon>Metazoa</taxon>
        <taxon>Chordata</taxon>
        <taxon>Craniata</taxon>
        <taxon>Vertebrata</taxon>
        <taxon>Euteleostomi</taxon>
        <taxon>Actinopterygii</taxon>
        <taxon>Neopterygii</taxon>
        <taxon>Teleostei</taxon>
        <taxon>Neoteleostei</taxon>
        <taxon>Acanthomorphata</taxon>
        <taxon>Ovalentaria</taxon>
        <taxon>Atherinomorphae</taxon>
        <taxon>Cyprinodontiformes</taxon>
        <taxon>Goodeidae</taxon>
        <taxon>Characodon</taxon>
    </lineage>
</organism>
<evidence type="ECO:0000313" key="1">
    <source>
        <dbReference type="EMBL" id="MED6275079.1"/>
    </source>
</evidence>
<proteinExistence type="predicted"/>
<name>A0ABU7DMV0_9TELE</name>
<keyword evidence="2" id="KW-1185">Reference proteome</keyword>
<gene>
    <name evidence="1" type="ORF">CHARACLAT_022789</name>
</gene>
<dbReference type="Proteomes" id="UP001352852">
    <property type="component" value="Unassembled WGS sequence"/>
</dbReference>
<reference evidence="1 2" key="1">
    <citation type="submission" date="2021-06" db="EMBL/GenBank/DDBJ databases">
        <authorList>
            <person name="Palmer J.M."/>
        </authorList>
    </citation>
    <scope>NUCLEOTIDE SEQUENCE [LARGE SCALE GENOMIC DNA]</scope>
    <source>
        <strain evidence="1 2">CL_MEX2019</strain>
        <tissue evidence="1">Muscle</tissue>
    </source>
</reference>
<protein>
    <submittedName>
        <fullName evidence="1">Uncharacterized protein</fullName>
    </submittedName>
</protein>
<sequence>MDNTPECMERTWTLFTQRFAHNLGQTPFRSIHPSMVFHLCGTMSWSPHHHILDHSGGSKVISKPGGANSLSSGFWVGPGFPSSRMCAKIIQRSSPKKHSD</sequence>
<accession>A0ABU7DMV0</accession>
<comment type="caution">
    <text evidence="1">The sequence shown here is derived from an EMBL/GenBank/DDBJ whole genome shotgun (WGS) entry which is preliminary data.</text>
</comment>
<dbReference type="EMBL" id="JAHUTJ010026945">
    <property type="protein sequence ID" value="MED6275079.1"/>
    <property type="molecule type" value="Genomic_DNA"/>
</dbReference>
<evidence type="ECO:0000313" key="2">
    <source>
        <dbReference type="Proteomes" id="UP001352852"/>
    </source>
</evidence>